<dbReference type="Pfam" id="PF00067">
    <property type="entry name" value="p450"/>
    <property type="match status" value="1"/>
</dbReference>
<keyword evidence="6 9" id="KW-0472">Membrane</keyword>
<dbReference type="AlphaFoldDB" id="A0A3E2H1E9"/>
<feature type="transmembrane region" description="Helical" evidence="9">
    <location>
        <begin position="998"/>
        <end position="1022"/>
    </location>
</feature>
<dbReference type="InterPro" id="IPR001128">
    <property type="entry name" value="Cyt_P450"/>
</dbReference>
<dbReference type="InterPro" id="IPR050814">
    <property type="entry name" value="Myo-inositol_Transporter"/>
</dbReference>
<gene>
    <name evidence="11" type="ORF">B7463_g9175</name>
</gene>
<dbReference type="SUPFAM" id="SSF48264">
    <property type="entry name" value="Cytochrome P450"/>
    <property type="match status" value="1"/>
</dbReference>
<keyword evidence="7" id="KW-0408">Iron</keyword>
<dbReference type="GO" id="GO:0005506">
    <property type="term" value="F:iron ion binding"/>
    <property type="evidence" value="ECO:0007669"/>
    <property type="project" value="InterPro"/>
</dbReference>
<name>A0A3E2H1E9_SCYLI</name>
<evidence type="ECO:0000259" key="10">
    <source>
        <dbReference type="PROSITE" id="PS50850"/>
    </source>
</evidence>
<feature type="transmembrane region" description="Helical" evidence="9">
    <location>
        <begin position="1158"/>
        <end position="1176"/>
    </location>
</feature>
<comment type="subcellular location">
    <subcellularLocation>
        <location evidence="1">Membrane</location>
        <topology evidence="1">Multi-pass membrane protein</topology>
    </subcellularLocation>
</comment>
<feature type="region of interest" description="Disordered" evidence="8">
    <location>
        <begin position="610"/>
        <end position="644"/>
    </location>
</feature>
<evidence type="ECO:0000256" key="5">
    <source>
        <dbReference type="ARBA" id="ARBA00022989"/>
    </source>
</evidence>
<evidence type="ECO:0000256" key="4">
    <source>
        <dbReference type="ARBA" id="ARBA00022692"/>
    </source>
</evidence>
<dbReference type="InterPro" id="IPR036259">
    <property type="entry name" value="MFS_trans_sf"/>
</dbReference>
<feature type="transmembrane region" description="Helical" evidence="9">
    <location>
        <begin position="1091"/>
        <end position="1113"/>
    </location>
</feature>
<dbReference type="InterPro" id="IPR005829">
    <property type="entry name" value="Sugar_transporter_CS"/>
</dbReference>
<feature type="transmembrane region" description="Helical" evidence="9">
    <location>
        <begin position="900"/>
        <end position="918"/>
    </location>
</feature>
<dbReference type="GO" id="GO:0022857">
    <property type="term" value="F:transmembrane transporter activity"/>
    <property type="evidence" value="ECO:0007669"/>
    <property type="project" value="InterPro"/>
</dbReference>
<evidence type="ECO:0000313" key="11">
    <source>
        <dbReference type="EMBL" id="RFU27151.1"/>
    </source>
</evidence>
<dbReference type="GO" id="GO:0004497">
    <property type="term" value="F:monooxygenase activity"/>
    <property type="evidence" value="ECO:0007669"/>
    <property type="project" value="InterPro"/>
</dbReference>
<comment type="similarity">
    <text evidence="2">Belongs to the major facilitator superfamily. Sugar transporter (TC 2.A.1.1) family.</text>
</comment>
<dbReference type="InterPro" id="IPR020846">
    <property type="entry name" value="MFS_dom"/>
</dbReference>
<keyword evidence="7" id="KW-0349">Heme</keyword>
<dbReference type="PANTHER" id="PTHR48020">
    <property type="entry name" value="PROTON MYO-INOSITOL COTRANSPORTER"/>
    <property type="match status" value="1"/>
</dbReference>
<dbReference type="InterPro" id="IPR036396">
    <property type="entry name" value="Cyt_P450_sf"/>
</dbReference>
<feature type="transmembrane region" description="Helical" evidence="9">
    <location>
        <begin position="1058"/>
        <end position="1079"/>
    </location>
</feature>
<evidence type="ECO:0000256" key="3">
    <source>
        <dbReference type="ARBA" id="ARBA00022448"/>
    </source>
</evidence>
<evidence type="ECO:0000256" key="2">
    <source>
        <dbReference type="ARBA" id="ARBA00010992"/>
    </source>
</evidence>
<dbReference type="GO" id="GO:0020037">
    <property type="term" value="F:heme binding"/>
    <property type="evidence" value="ECO:0007669"/>
    <property type="project" value="InterPro"/>
</dbReference>
<evidence type="ECO:0000256" key="6">
    <source>
        <dbReference type="ARBA" id="ARBA00023136"/>
    </source>
</evidence>
<dbReference type="FunFam" id="1.20.1250.20:FF:000474">
    <property type="entry name" value="Sugar transporter, putative"/>
    <property type="match status" value="1"/>
</dbReference>
<dbReference type="PRINTS" id="PR00463">
    <property type="entry name" value="EP450I"/>
</dbReference>
<dbReference type="InterPro" id="IPR003663">
    <property type="entry name" value="Sugar/inositol_transpt"/>
</dbReference>
<feature type="domain" description="Major facilitator superfamily (MFS) profile" evidence="10">
    <location>
        <begin position="726"/>
        <end position="1180"/>
    </location>
</feature>
<sequence>MLGPTIEYVFRPITGAFLLEVVLLLALGLVFYSVVSYLRDPFDLRKFPSPSLAAFTNLWSAYQARRLRRSRAVLEAHQQLGPIVRIQPRHVSFADPRAVQEIYGHNSPMIKDDWYLALSGGEYNNIVSTRDRQEHTRKRRYVANGFSQRNIVNMEPMVAGKVDLLLKRLDGAAEGREAIDLRQWLNFFTFDVISSMAFSNDTGFLRTGTAETHAESTDAKRSYTINPIKAFQDNTIHQMSLGHWPSLLSLTKPLTSLSPYSRRGDEFTDMCIHQVRQRMQRSDLDEESGSTYGDFFQHLTIDSKGNDRKLPFGELVQEAAVFLSAGSDTTASAMTNTLYLLLKHPRVLERLRNELHGASSEAAEAKKGIFSYATVSPLKYLRACIDEGLRHLPPTSNGLPRQTPPEGAQIAGHWIKGGVTVSVPTYTIHHNASLFTDPWEFRPERWVEGSEQERENLKKYVIPFTLGRHGCIGRNIAFLEQYIVLSTLVNRYDFEFVEDGFELGVVERINANPGPMPFRACRLVDASLAGRQDASMRLCTNSVCYLTPEDQPGISFSDHLISSGPGFPRILESWGAVGYGVRGDFNESGREETEGEISMDEKPETLVRDSHGSVEMEKSGLASDGVLRKSSMSSEKHPNTTTNVASTDILHNPFIGIPKSQLLADAAQFARVNNLAEHAELFQKGALIAQSLDEVDFIPELSSADREVILREKTHRWHQPKILYLTVALNSIAAAIQGWDQTGSNGANLSFPQALGILDSGEACEAAGICTRNTWYIGLINAGPYMAIALLASWLSDPLNRLFGRRWTIFIASVFSLLAPVGMAVSQTWDQLFVCRCLLGIGMGLKEVTVPVFSAEISPANIRGGLVMSWETWTAFGILLGACGNLAVANTGSISWRLQLGAALIPAIPLIIGIYFCPESPRWLLSKKKYEAAFRSLCRLRNSPLQAARDLYFIHAQLKQEEAIMEKSGFSAKDSFFTRFIEIFTVPRLRRATQASGIAMMLQPMCGIQIIGFYSSTIFANAGASNTGALLASFGFGLVLFVFSFPAVWTIDTFGRRGLVIFTFPHLFWSLLAAGMSFYIPGNGSGRTGAIAFFIYIFSAFYGPGGGPIPFTYSAEVFPLSHREVGMAWAVATNNFWASVITFAFPRMLQTMTTPGTFGFYAGLNLLALIMVFLWMPETKQRTLEQLDEIFSGSMRTHMKFQVKEVLPWWVRRWVLQKKGEKQPQLYSFERQVVDAEASSGDSKV</sequence>
<feature type="transmembrane region" description="Helical" evidence="9">
    <location>
        <begin position="1028"/>
        <end position="1051"/>
    </location>
</feature>
<dbReference type="InterPro" id="IPR002401">
    <property type="entry name" value="Cyt_P450_E_grp-I"/>
</dbReference>
<feature type="transmembrane region" description="Helical" evidence="9">
    <location>
        <begin position="775"/>
        <end position="795"/>
    </location>
</feature>
<evidence type="ECO:0000256" key="8">
    <source>
        <dbReference type="SAM" id="MobiDB-lite"/>
    </source>
</evidence>
<protein>
    <recommendedName>
        <fullName evidence="10">Major facilitator superfamily (MFS) profile domain-containing protein</fullName>
    </recommendedName>
</protein>
<dbReference type="InterPro" id="IPR005828">
    <property type="entry name" value="MFS_sugar_transport-like"/>
</dbReference>
<keyword evidence="12" id="KW-1185">Reference proteome</keyword>
<evidence type="ECO:0000256" key="1">
    <source>
        <dbReference type="ARBA" id="ARBA00004141"/>
    </source>
</evidence>
<dbReference type="PROSITE" id="PS00217">
    <property type="entry name" value="SUGAR_TRANSPORT_2"/>
    <property type="match status" value="1"/>
</dbReference>
<dbReference type="GO" id="GO:0015791">
    <property type="term" value="P:polyol transmembrane transport"/>
    <property type="evidence" value="ECO:0007669"/>
    <property type="project" value="UniProtKB-ARBA"/>
</dbReference>
<comment type="caution">
    <text evidence="11">The sequence shown here is derived from an EMBL/GenBank/DDBJ whole genome shotgun (WGS) entry which is preliminary data.</text>
</comment>
<dbReference type="Proteomes" id="UP000258309">
    <property type="component" value="Unassembled WGS sequence"/>
</dbReference>
<keyword evidence="3" id="KW-0813">Transport</keyword>
<keyword evidence="7" id="KW-0479">Metal-binding</keyword>
<dbReference type="PANTHER" id="PTHR48020:SF14">
    <property type="entry name" value="SUGAR TRANSPORTER, PUTATIVE-RELATED"/>
    <property type="match status" value="1"/>
</dbReference>
<dbReference type="Gene3D" id="1.20.1250.20">
    <property type="entry name" value="MFS general substrate transporter like domains"/>
    <property type="match status" value="1"/>
</dbReference>
<dbReference type="OrthoDB" id="5290825at2759"/>
<keyword evidence="4 9" id="KW-0812">Transmembrane</keyword>
<feature type="binding site" description="axial binding residue" evidence="7">
    <location>
        <position position="471"/>
    </location>
    <ligand>
        <name>heme</name>
        <dbReference type="ChEBI" id="CHEBI:30413"/>
    </ligand>
    <ligandPart>
        <name>Fe</name>
        <dbReference type="ChEBI" id="CHEBI:18248"/>
    </ligandPart>
</feature>
<feature type="transmembrane region" description="Helical" evidence="9">
    <location>
        <begin position="1125"/>
        <end position="1146"/>
    </location>
</feature>
<reference evidence="11 12" key="1">
    <citation type="submission" date="2018-05" db="EMBL/GenBank/DDBJ databases">
        <title>Draft genome sequence of Scytalidium lignicola DSM 105466, a ubiquitous saprotrophic fungus.</title>
        <authorList>
            <person name="Buettner E."/>
            <person name="Gebauer A.M."/>
            <person name="Hofrichter M."/>
            <person name="Liers C."/>
            <person name="Kellner H."/>
        </authorList>
    </citation>
    <scope>NUCLEOTIDE SEQUENCE [LARGE SCALE GENOMIC DNA]</scope>
    <source>
        <strain evidence="11 12">DSM 105466</strain>
    </source>
</reference>
<feature type="transmembrane region" description="Helical" evidence="9">
    <location>
        <begin position="807"/>
        <end position="825"/>
    </location>
</feature>
<dbReference type="CDD" id="cd11061">
    <property type="entry name" value="CYP67-like"/>
    <property type="match status" value="1"/>
</dbReference>
<dbReference type="GO" id="GO:0015798">
    <property type="term" value="P:myo-inositol transport"/>
    <property type="evidence" value="ECO:0007669"/>
    <property type="project" value="UniProtKB-ARBA"/>
</dbReference>
<dbReference type="Pfam" id="PF00083">
    <property type="entry name" value="Sugar_tr"/>
    <property type="match status" value="1"/>
</dbReference>
<dbReference type="GO" id="GO:0016020">
    <property type="term" value="C:membrane"/>
    <property type="evidence" value="ECO:0007669"/>
    <property type="project" value="UniProtKB-SubCell"/>
</dbReference>
<evidence type="ECO:0000313" key="12">
    <source>
        <dbReference type="Proteomes" id="UP000258309"/>
    </source>
</evidence>
<keyword evidence="5 9" id="KW-1133">Transmembrane helix</keyword>
<evidence type="ECO:0000256" key="7">
    <source>
        <dbReference type="PIRSR" id="PIRSR602401-1"/>
    </source>
</evidence>
<comment type="cofactor">
    <cofactor evidence="7">
        <name>heme</name>
        <dbReference type="ChEBI" id="CHEBI:30413"/>
    </cofactor>
</comment>
<dbReference type="GO" id="GO:0016705">
    <property type="term" value="F:oxidoreductase activity, acting on paired donors, with incorporation or reduction of molecular oxygen"/>
    <property type="evidence" value="ECO:0007669"/>
    <property type="project" value="InterPro"/>
</dbReference>
<accession>A0A3E2H1E9</accession>
<dbReference type="PRINTS" id="PR00385">
    <property type="entry name" value="P450"/>
</dbReference>
<feature type="transmembrane region" description="Helical" evidence="9">
    <location>
        <begin position="12"/>
        <end position="38"/>
    </location>
</feature>
<dbReference type="NCBIfam" id="TIGR00879">
    <property type="entry name" value="SP"/>
    <property type="match status" value="1"/>
</dbReference>
<dbReference type="Gene3D" id="1.10.630.10">
    <property type="entry name" value="Cytochrome P450"/>
    <property type="match status" value="1"/>
</dbReference>
<dbReference type="SUPFAM" id="SSF103473">
    <property type="entry name" value="MFS general substrate transporter"/>
    <property type="match status" value="1"/>
</dbReference>
<organism evidence="11 12">
    <name type="scientific">Scytalidium lignicola</name>
    <name type="common">Hyphomycete</name>
    <dbReference type="NCBI Taxonomy" id="5539"/>
    <lineage>
        <taxon>Eukaryota</taxon>
        <taxon>Fungi</taxon>
        <taxon>Dikarya</taxon>
        <taxon>Ascomycota</taxon>
        <taxon>Pezizomycotina</taxon>
        <taxon>Leotiomycetes</taxon>
        <taxon>Leotiomycetes incertae sedis</taxon>
        <taxon>Scytalidium</taxon>
    </lineage>
</organism>
<dbReference type="EMBL" id="NCSJ02000220">
    <property type="protein sequence ID" value="RFU27151.1"/>
    <property type="molecule type" value="Genomic_DNA"/>
</dbReference>
<proteinExistence type="inferred from homology"/>
<evidence type="ECO:0000256" key="9">
    <source>
        <dbReference type="SAM" id="Phobius"/>
    </source>
</evidence>
<feature type="non-terminal residue" evidence="11">
    <location>
        <position position="1"/>
    </location>
</feature>
<dbReference type="PROSITE" id="PS50850">
    <property type="entry name" value="MFS"/>
    <property type="match status" value="1"/>
</dbReference>
<feature type="non-terminal residue" evidence="11">
    <location>
        <position position="1245"/>
    </location>
</feature>